<evidence type="ECO:0000313" key="1">
    <source>
        <dbReference type="EMBL" id="VDN01975.1"/>
    </source>
</evidence>
<name>A0A0N5CWT3_THECL</name>
<reference evidence="1 2" key="2">
    <citation type="submission" date="2018-11" db="EMBL/GenBank/DDBJ databases">
        <authorList>
            <consortium name="Pathogen Informatics"/>
        </authorList>
    </citation>
    <scope>NUCLEOTIDE SEQUENCE [LARGE SCALE GENOMIC DNA]</scope>
</reference>
<dbReference type="EMBL" id="UYYF01004305">
    <property type="protein sequence ID" value="VDN01975.1"/>
    <property type="molecule type" value="Genomic_DNA"/>
</dbReference>
<dbReference type="OMA" id="GNELHEM"/>
<organism evidence="3">
    <name type="scientific">Thelazia callipaeda</name>
    <name type="common">Oriental eyeworm</name>
    <name type="synonym">Parasitic nematode</name>
    <dbReference type="NCBI Taxonomy" id="103827"/>
    <lineage>
        <taxon>Eukaryota</taxon>
        <taxon>Metazoa</taxon>
        <taxon>Ecdysozoa</taxon>
        <taxon>Nematoda</taxon>
        <taxon>Chromadorea</taxon>
        <taxon>Rhabditida</taxon>
        <taxon>Spirurina</taxon>
        <taxon>Spiruromorpha</taxon>
        <taxon>Thelazioidea</taxon>
        <taxon>Thelaziidae</taxon>
        <taxon>Thelazia</taxon>
    </lineage>
</organism>
<sequence>MIVYTYTKKSTEQQSEETVESPVMDRLAKNLAGAFVKSLLPDLDSSSKTIQELPDVRRSPATYRQSLLPPPNNLFSSQYQYANPYEQPLLNNIYPTGYATLPAQMQMAIAHQNMPLSHLQMPQAYPVSSWSSNPFEALNAIRQQNPNLNTEYQPLAMSAQVMPNKIFTSSFPLTINKFHEFHQNHEQNLARYDEENPEHFDYQHHYTQIKNRRNIPKYSTKTRKTREFVEQIPATSFDSIMNTNDYVKRRHETNSGAVNEFDPKYQYDQQTGGHVLLTAKNNDFVRRFSARDQLNHELPTDDSYEEATNNDEMLKNFFKEVYRIDVHKNGAELNNSERNILHNLKHYLTSKAYEKALSEGVFETMADFKNTLESAYSRNFGKYDEEEAFQTCDKCIPINFGKLKGTWTQVYGNPSIVQKTFSTLLSLHAVSLKSNMITSFSPTKRKTSCVGLQCIVLPDVLQSSSMRMFSRDDSRLHELFEMTGTMKSDGSELEWDLTGLNMRMCAVFYGPKRSKKYNYVIFVETTGPSKCVSYHVYTRSSKLFHQKYSESVANFMKKEAQRGNALPVADLPKPHLCEINNDNIT</sequence>
<protein>
    <submittedName>
        <fullName evidence="3">Ribonuclease H-like domain-containing protein</fullName>
    </submittedName>
</protein>
<evidence type="ECO:0000313" key="2">
    <source>
        <dbReference type="Proteomes" id="UP000276776"/>
    </source>
</evidence>
<dbReference type="STRING" id="103827.A0A0N5CWT3"/>
<dbReference type="Proteomes" id="UP000276776">
    <property type="component" value="Unassembled WGS sequence"/>
</dbReference>
<evidence type="ECO:0000313" key="3">
    <source>
        <dbReference type="WBParaSite" id="TCLT_0000481701-mRNA-1"/>
    </source>
</evidence>
<keyword evidence="2" id="KW-1185">Reference proteome</keyword>
<dbReference type="AlphaFoldDB" id="A0A0N5CWT3"/>
<proteinExistence type="predicted"/>
<accession>A0A0N5CWT3</accession>
<dbReference type="OrthoDB" id="5872422at2759"/>
<dbReference type="WBParaSite" id="TCLT_0000481701-mRNA-1">
    <property type="protein sequence ID" value="TCLT_0000481701-mRNA-1"/>
    <property type="gene ID" value="TCLT_0000481701"/>
</dbReference>
<reference evidence="3" key="1">
    <citation type="submission" date="2017-02" db="UniProtKB">
        <authorList>
            <consortium name="WormBaseParasite"/>
        </authorList>
    </citation>
    <scope>IDENTIFICATION</scope>
</reference>
<gene>
    <name evidence="1" type="ORF">TCLT_LOCUS4806</name>
</gene>